<protein>
    <recommendedName>
        <fullName evidence="4">Secreted protein</fullName>
    </recommendedName>
</protein>
<comment type="caution">
    <text evidence="2">The sequence shown here is derived from an EMBL/GenBank/DDBJ whole genome shotgun (WGS) entry which is preliminary data.</text>
</comment>
<evidence type="ECO:0000313" key="3">
    <source>
        <dbReference type="Proteomes" id="UP001224890"/>
    </source>
</evidence>
<gene>
    <name evidence="2" type="ORF">BDP55DRAFT_653356</name>
</gene>
<dbReference type="Proteomes" id="UP001224890">
    <property type="component" value="Unassembled WGS sequence"/>
</dbReference>
<keyword evidence="3" id="KW-1185">Reference proteome</keyword>
<feature type="chain" id="PRO_5042472123" description="Secreted protein" evidence="1">
    <location>
        <begin position="22"/>
        <end position="104"/>
    </location>
</feature>
<sequence length="104" mass="11405">MFWGQLRSTVVCSCLPASASCLSSTYPAMEHHHEASLRSPWRISSVFSFSPTCIPVSLSSNSRHRQFASSLSPCELPSHHECVSHKCLEQATSCQQPPRQASAS</sequence>
<dbReference type="PROSITE" id="PS51257">
    <property type="entry name" value="PROKAR_LIPOPROTEIN"/>
    <property type="match status" value="1"/>
</dbReference>
<proteinExistence type="predicted"/>
<evidence type="ECO:0000256" key="1">
    <source>
        <dbReference type="SAM" id="SignalP"/>
    </source>
</evidence>
<evidence type="ECO:0000313" key="2">
    <source>
        <dbReference type="EMBL" id="KAK1689508.1"/>
    </source>
</evidence>
<keyword evidence="1" id="KW-0732">Signal</keyword>
<accession>A0AAJ0ASE0</accession>
<dbReference type="EMBL" id="JAHMHR010000008">
    <property type="protein sequence ID" value="KAK1689508.1"/>
    <property type="molecule type" value="Genomic_DNA"/>
</dbReference>
<evidence type="ECO:0008006" key="4">
    <source>
        <dbReference type="Google" id="ProtNLM"/>
    </source>
</evidence>
<dbReference type="RefSeq" id="XP_060433203.1">
    <property type="nucleotide sequence ID" value="XM_060574180.1"/>
</dbReference>
<feature type="signal peptide" evidence="1">
    <location>
        <begin position="1"/>
        <end position="21"/>
    </location>
</feature>
<reference evidence="2" key="1">
    <citation type="submission" date="2021-06" db="EMBL/GenBank/DDBJ databases">
        <title>Comparative genomics, transcriptomics and evolutionary studies reveal genomic signatures of adaptation to plant cell wall in hemibiotrophic fungi.</title>
        <authorList>
            <consortium name="DOE Joint Genome Institute"/>
            <person name="Baroncelli R."/>
            <person name="Diaz J.F."/>
            <person name="Benocci T."/>
            <person name="Peng M."/>
            <person name="Battaglia E."/>
            <person name="Haridas S."/>
            <person name="Andreopoulos W."/>
            <person name="Labutti K."/>
            <person name="Pangilinan J."/>
            <person name="Floch G.L."/>
            <person name="Makela M.R."/>
            <person name="Henrissat B."/>
            <person name="Grigoriev I.V."/>
            <person name="Crouch J.A."/>
            <person name="De Vries R.P."/>
            <person name="Sukno S.A."/>
            <person name="Thon M.R."/>
        </authorList>
    </citation>
    <scope>NUCLEOTIDE SEQUENCE</scope>
    <source>
        <strain evidence="2">CBS 193.32</strain>
    </source>
</reference>
<dbReference type="GeneID" id="85458706"/>
<name>A0AAJ0ASE0_9PEZI</name>
<dbReference type="AlphaFoldDB" id="A0AAJ0ASE0"/>
<organism evidence="2 3">
    <name type="scientific">Colletotrichum godetiae</name>
    <dbReference type="NCBI Taxonomy" id="1209918"/>
    <lineage>
        <taxon>Eukaryota</taxon>
        <taxon>Fungi</taxon>
        <taxon>Dikarya</taxon>
        <taxon>Ascomycota</taxon>
        <taxon>Pezizomycotina</taxon>
        <taxon>Sordariomycetes</taxon>
        <taxon>Hypocreomycetidae</taxon>
        <taxon>Glomerellales</taxon>
        <taxon>Glomerellaceae</taxon>
        <taxon>Colletotrichum</taxon>
        <taxon>Colletotrichum acutatum species complex</taxon>
    </lineage>
</organism>